<reference evidence="4" key="1">
    <citation type="submission" date="2025-08" db="UniProtKB">
        <authorList>
            <consortium name="RefSeq"/>
        </authorList>
    </citation>
    <scope>IDENTIFICATION</scope>
    <source>
        <strain evidence="4">S238N-H82</strain>
        <tissue evidence="4">Testes</tissue>
    </source>
</reference>
<dbReference type="SUPFAM" id="SSF48452">
    <property type="entry name" value="TPR-like"/>
    <property type="match status" value="1"/>
</dbReference>
<organism evidence="3 4">
    <name type="scientific">Branchiostoma floridae</name>
    <name type="common">Florida lancelet</name>
    <name type="synonym">Amphioxus</name>
    <dbReference type="NCBI Taxonomy" id="7739"/>
    <lineage>
        <taxon>Eukaryota</taxon>
        <taxon>Metazoa</taxon>
        <taxon>Chordata</taxon>
        <taxon>Cephalochordata</taxon>
        <taxon>Leptocardii</taxon>
        <taxon>Amphioxiformes</taxon>
        <taxon>Branchiostomatidae</taxon>
        <taxon>Branchiostoma</taxon>
    </lineage>
</organism>
<dbReference type="PANTHER" id="PTHR19959:SF119">
    <property type="entry name" value="FUNGAL LIPASE-LIKE DOMAIN-CONTAINING PROTEIN"/>
    <property type="match status" value="1"/>
</dbReference>
<dbReference type="Pfam" id="PF13424">
    <property type="entry name" value="TPR_12"/>
    <property type="match status" value="1"/>
</dbReference>
<dbReference type="SMART" id="SM00028">
    <property type="entry name" value="TPR"/>
    <property type="match status" value="4"/>
</dbReference>
<dbReference type="Pfam" id="PF03445">
    <property type="entry name" value="DUF294"/>
    <property type="match status" value="1"/>
</dbReference>
<feature type="region of interest" description="Disordered" evidence="1">
    <location>
        <begin position="238"/>
        <end position="274"/>
    </location>
</feature>
<dbReference type="SUPFAM" id="SSF81301">
    <property type="entry name" value="Nucleotidyltransferase"/>
    <property type="match status" value="1"/>
</dbReference>
<dbReference type="GO" id="GO:0008773">
    <property type="term" value="F:[protein-PII] uridylyltransferase activity"/>
    <property type="evidence" value="ECO:0007669"/>
    <property type="project" value="InterPro"/>
</dbReference>
<dbReference type="InterPro" id="IPR011990">
    <property type="entry name" value="TPR-like_helical_dom_sf"/>
</dbReference>
<gene>
    <name evidence="4" type="primary">LOC118407553</name>
</gene>
<dbReference type="OMA" id="AHRDICV"/>
<dbReference type="Proteomes" id="UP000001554">
    <property type="component" value="Unplaced"/>
</dbReference>
<dbReference type="Gene3D" id="1.25.40.10">
    <property type="entry name" value="Tetratricopeptide repeat domain"/>
    <property type="match status" value="2"/>
</dbReference>
<dbReference type="OrthoDB" id="39271at2759"/>
<feature type="compositionally biased region" description="Polar residues" evidence="1">
    <location>
        <begin position="263"/>
        <end position="274"/>
    </location>
</feature>
<protein>
    <submittedName>
        <fullName evidence="4">Uncharacterized protein LOC118407553</fullName>
    </submittedName>
</protein>
<sequence length="742" mass="83125">MTKINMEQTNGRLSAVVAEFQELDLLFASGSDLDVVEKGYARKLIHAISTGNKVLKCEALKSLGDLYLHKAKMKGQKARNFHRSCALYEELLTSCRSEEEKQVMQHRIRYAEKCTRLAHRHKCTEPENKVSASVALGLAVSAKLQEVKEKTQMKGVAPLIEAYTNLFVQAIMDGHVCLETESLKTLGDLYLEKGRVGRDEAAFTTAAGLYRAALDRCEDSDGRETLEHRIKYAEKVKEKVQKRQGTGKPRNRKACKDERITPLPTSRQAAQEDTDSTYQGHLQKGCKALQTGDLDTAEYNFAAALKDVHDPNSDEHRKEAELLYKLGDVYLKRGIQSRDGGDFTKAAALCNAALVRARAEDREGITQTILEITRLFVKYVLSSDKADIGDAQKHKLVLKKHRDYVEEEIKRIEQLADPYSLDDSDPSLRKVEKKRTKAVKRLCQTIIHQRRTFIAGLVDECMEVMGPHPCKYAMIGLGSQATGLATPYSDLEFAILVEEETDDNVRYFRNLTHYLHLKVINLGETILPAMGIKSLNDFSSDDPLDDWFYDSVTPRGFAFDGAMPHACKTPLGRGTAGELIHTPSEMARVLADDLTLHLKKGYHLASILGNVCLITGEQDLVNAYTDLWTESLEMTQSVYGENTAHRDICVSLNGLGVTLIDSGDPGKAMKYFEQALQMQQSIHGQDTKHSDIADSLQLLGIAWKELGDYIKAISFHEQVLQMRRSIYGEETAHRIILIVVNN</sequence>
<dbReference type="InterPro" id="IPR043519">
    <property type="entry name" value="NT_sf"/>
</dbReference>
<dbReference type="InterPro" id="IPR019734">
    <property type="entry name" value="TPR_rpt"/>
</dbReference>
<dbReference type="PANTHER" id="PTHR19959">
    <property type="entry name" value="KINESIN LIGHT CHAIN"/>
    <property type="match status" value="1"/>
</dbReference>
<keyword evidence="3" id="KW-1185">Reference proteome</keyword>
<proteinExistence type="predicted"/>
<evidence type="ECO:0000313" key="3">
    <source>
        <dbReference type="Proteomes" id="UP000001554"/>
    </source>
</evidence>
<dbReference type="GeneID" id="118407553"/>
<evidence type="ECO:0000313" key="4">
    <source>
        <dbReference type="RefSeq" id="XP_035663924.1"/>
    </source>
</evidence>
<dbReference type="InterPro" id="IPR005105">
    <property type="entry name" value="GlnD_Uridyltrans_N"/>
</dbReference>
<evidence type="ECO:0000259" key="2">
    <source>
        <dbReference type="Pfam" id="PF03445"/>
    </source>
</evidence>
<accession>A0A9J7HQ92</accession>
<dbReference type="AlphaFoldDB" id="A0A9J7HQ92"/>
<name>A0A9J7HQ92_BRAFL</name>
<dbReference type="RefSeq" id="XP_035663924.1">
    <property type="nucleotide sequence ID" value="XM_035808031.1"/>
</dbReference>
<feature type="domain" description="Protein-PII uridylyltransferase N-terminal" evidence="2">
    <location>
        <begin position="437"/>
        <end position="523"/>
    </location>
</feature>
<evidence type="ECO:0000256" key="1">
    <source>
        <dbReference type="SAM" id="MobiDB-lite"/>
    </source>
</evidence>
<dbReference type="KEGG" id="bfo:118407553"/>